<gene>
    <name evidence="1" type="ORF">SMAX5B_007456</name>
</gene>
<accession>A0A2U9BR35</accession>
<dbReference type="AlphaFoldDB" id="A0A2U9BR35"/>
<name>A0A2U9BR35_SCOMX</name>
<evidence type="ECO:0000313" key="1">
    <source>
        <dbReference type="EMBL" id="AWP06086.1"/>
    </source>
</evidence>
<organism evidence="1 2">
    <name type="scientific">Scophthalmus maximus</name>
    <name type="common">Turbot</name>
    <name type="synonym">Psetta maxima</name>
    <dbReference type="NCBI Taxonomy" id="52904"/>
    <lineage>
        <taxon>Eukaryota</taxon>
        <taxon>Metazoa</taxon>
        <taxon>Chordata</taxon>
        <taxon>Craniata</taxon>
        <taxon>Vertebrata</taxon>
        <taxon>Euteleostomi</taxon>
        <taxon>Actinopterygii</taxon>
        <taxon>Neopterygii</taxon>
        <taxon>Teleostei</taxon>
        <taxon>Neoteleostei</taxon>
        <taxon>Acanthomorphata</taxon>
        <taxon>Carangaria</taxon>
        <taxon>Pleuronectiformes</taxon>
        <taxon>Pleuronectoidei</taxon>
        <taxon>Scophthalmidae</taxon>
        <taxon>Scophthalmus</taxon>
    </lineage>
</organism>
<proteinExistence type="predicted"/>
<protein>
    <submittedName>
        <fullName evidence="1">Uncharacterized protein</fullName>
    </submittedName>
</protein>
<dbReference type="EMBL" id="CP026250">
    <property type="protein sequence ID" value="AWP06086.1"/>
    <property type="molecule type" value="Genomic_DNA"/>
</dbReference>
<dbReference type="Proteomes" id="UP000246464">
    <property type="component" value="Chromosome 8"/>
</dbReference>
<keyword evidence="2" id="KW-1185">Reference proteome</keyword>
<evidence type="ECO:0000313" key="2">
    <source>
        <dbReference type="Proteomes" id="UP000246464"/>
    </source>
</evidence>
<sequence>MISCTCRVLKTFAANIKGLFKPRPRKQRRLTTPPQARDLIIPVSLKTPLDSDLSSVTSEESMFFTDESKTSKVSSDGSADGQKSKIIRDIIDKEVNNLIEPLLNDIPDPDYNMLQSEVSSVIKAVADEIAQSIIDELLLDMFPVGPRPKSPKTNQEWFRGVEKKFKELFANTFAKAGILKILREVQKKFQDETKVQDKQAIKSLLSNLDSLLNEETQKGGTDKSASQRFEKLSSANITEFTREFADLLFKHATVGWAQNTGMTPDTAMTPDSEMIPDSATTPSVPESQRSMYADIKNKVLQFLTMMGWWIKNQAAHHTDRATLALMDNETLVISVSNVVEEAKAQAERRTKMYVNVLVDQVVTRIYNKAEVVCTSSNTLGITQQLFEKIWAEVKDIDVDTPSKSFRNLDKAVFQDLSKRWSCPVMLLVSIRLGEPDVEKCVAFSIRSRLYREPSAICRFFSSVRKGFCNCFS</sequence>
<reference evidence="1 2" key="1">
    <citation type="submission" date="2017-12" db="EMBL/GenBank/DDBJ databases">
        <title>Integrating genomic resources of turbot (Scophthalmus maximus) in depth evaluation of genetic and physical mapping variation across individuals.</title>
        <authorList>
            <person name="Martinez P."/>
        </authorList>
    </citation>
    <scope>NUCLEOTIDE SEQUENCE [LARGE SCALE GENOMIC DNA]</scope>
</reference>